<evidence type="ECO:0000313" key="4">
    <source>
        <dbReference type="WBParaSite" id="TCONS_00008338.p1"/>
    </source>
</evidence>
<keyword evidence="3" id="KW-1185">Reference proteome</keyword>
<dbReference type="SUPFAM" id="SSF53474">
    <property type="entry name" value="alpha/beta-Hydrolases"/>
    <property type="match status" value="1"/>
</dbReference>
<dbReference type="GO" id="GO:0006629">
    <property type="term" value="P:lipid metabolic process"/>
    <property type="evidence" value="ECO:0007669"/>
    <property type="project" value="InterPro"/>
</dbReference>
<dbReference type="InterPro" id="IPR002921">
    <property type="entry name" value="Fungal_lipase-type"/>
</dbReference>
<keyword evidence="1" id="KW-0732">Signal</keyword>
<feature type="signal peptide" evidence="1">
    <location>
        <begin position="1"/>
        <end position="20"/>
    </location>
</feature>
<feature type="domain" description="Fungal lipase-type" evidence="2">
    <location>
        <begin position="97"/>
        <end position="229"/>
    </location>
</feature>
<feature type="chain" id="PRO_5042016735" evidence="1">
    <location>
        <begin position="21"/>
        <end position="378"/>
    </location>
</feature>
<evidence type="ECO:0000256" key="1">
    <source>
        <dbReference type="SAM" id="SignalP"/>
    </source>
</evidence>
<dbReference type="WBParaSite" id="TCONS_00008338.p1">
    <property type="protein sequence ID" value="TCONS_00008338.p1"/>
    <property type="gene ID" value="XLOC_006288"/>
</dbReference>
<dbReference type="Proteomes" id="UP000035681">
    <property type="component" value="Unplaced"/>
</dbReference>
<sequence>KMLLHNILFLIFYNITLILSQKPAAPLTTGYNQDEAKVLFMLSAGAYSINPEPCIVRTFQPTSKYILYNNHTEACDSGGNICSFYTIVSEVEKKIIITFRGTKTKQQLLREGLASLQNGIDFYGVGLVNRYFFKAHNVLWDDVVKIYDEPKYNNYKVYITGHSLGGALASLAAIRTQIEGYRNSNDITLYTFGQPRVGSPKFAFEFDKLIPHSWRIVHRLDIVPHLPACAKDHNSRLIKFEKDDSKPCNPYGGDYPYHHGTEIWYPTGMSENDTFYECTGSPINEDFSCSDSISFEISKYSTYISDHRHYFDHKITSFGKLGCIPNARGYEEIISDGAETAESTPENSKQIIGTSNSAPSSNNGIFTKITSKIQKIFG</sequence>
<accession>A0AAF5D9Y6</accession>
<reference evidence="4" key="1">
    <citation type="submission" date="2024-02" db="UniProtKB">
        <authorList>
            <consortium name="WormBaseParasite"/>
        </authorList>
    </citation>
    <scope>IDENTIFICATION</scope>
</reference>
<evidence type="ECO:0000313" key="3">
    <source>
        <dbReference type="Proteomes" id="UP000035681"/>
    </source>
</evidence>
<dbReference type="InterPro" id="IPR029058">
    <property type="entry name" value="AB_hydrolase_fold"/>
</dbReference>
<dbReference type="PANTHER" id="PTHR45908:SF5">
    <property type="entry name" value="FUNGAL LIPASE-LIKE DOMAIN-CONTAINING PROTEIN"/>
    <property type="match status" value="1"/>
</dbReference>
<dbReference type="Pfam" id="PF01764">
    <property type="entry name" value="Lipase_3"/>
    <property type="match status" value="1"/>
</dbReference>
<organism evidence="3 4">
    <name type="scientific">Strongyloides stercoralis</name>
    <name type="common">Threadworm</name>
    <dbReference type="NCBI Taxonomy" id="6248"/>
    <lineage>
        <taxon>Eukaryota</taxon>
        <taxon>Metazoa</taxon>
        <taxon>Ecdysozoa</taxon>
        <taxon>Nematoda</taxon>
        <taxon>Chromadorea</taxon>
        <taxon>Rhabditida</taxon>
        <taxon>Tylenchina</taxon>
        <taxon>Panagrolaimomorpha</taxon>
        <taxon>Strongyloidoidea</taxon>
        <taxon>Strongyloididae</taxon>
        <taxon>Strongyloides</taxon>
    </lineage>
</organism>
<name>A0AAF5D9Y6_STRER</name>
<dbReference type="AlphaFoldDB" id="A0AAF5D9Y6"/>
<dbReference type="CDD" id="cd00519">
    <property type="entry name" value="Lipase_3"/>
    <property type="match status" value="1"/>
</dbReference>
<evidence type="ECO:0000259" key="2">
    <source>
        <dbReference type="Pfam" id="PF01764"/>
    </source>
</evidence>
<dbReference type="Gene3D" id="3.40.50.1820">
    <property type="entry name" value="alpha/beta hydrolase"/>
    <property type="match status" value="1"/>
</dbReference>
<protein>
    <submittedName>
        <fullName evidence="4">Lipase_3 domain-containing protein</fullName>
    </submittedName>
</protein>
<dbReference type="PANTHER" id="PTHR45908">
    <property type="entry name" value="PROTEIN CBG11750-RELATED"/>
    <property type="match status" value="1"/>
</dbReference>
<proteinExistence type="predicted"/>